<keyword evidence="2" id="KW-1185">Reference proteome</keyword>
<dbReference type="InterPro" id="IPR011067">
    <property type="entry name" value="Plasmid_toxin/cell-grow_inhib"/>
</dbReference>
<protein>
    <recommendedName>
        <fullName evidence="3">Transcriptional modulator of MazE/toxin, MazF</fullName>
    </recommendedName>
</protein>
<dbReference type="EMBL" id="CAGS01000205">
    <property type="protein sequence ID" value="CCF83916.1"/>
    <property type="molecule type" value="Genomic_DNA"/>
</dbReference>
<accession>I4EGV4</accession>
<evidence type="ECO:0008006" key="3">
    <source>
        <dbReference type="Google" id="ProtNLM"/>
    </source>
</evidence>
<dbReference type="AlphaFoldDB" id="I4EGV4"/>
<name>I4EGV4_9BACT</name>
<dbReference type="Gene3D" id="2.30.30.110">
    <property type="match status" value="1"/>
</dbReference>
<proteinExistence type="predicted"/>
<sequence>MESARGRCGMGAPAAGTVVLVPFPFSDLSQAKLRPALVLVDAGRDDWILCQITSSPYADPRAIQLTDDDFLRGSLRTISYVRPGKLFTANRDLIVAQVGTLTDDAFRRVLDAIVDLFGGRPS</sequence>
<organism evidence="1 2">
    <name type="scientific">Nitrolancea hollandica Lb</name>
    <dbReference type="NCBI Taxonomy" id="1129897"/>
    <lineage>
        <taxon>Bacteria</taxon>
        <taxon>Pseudomonadati</taxon>
        <taxon>Thermomicrobiota</taxon>
        <taxon>Thermomicrobia</taxon>
        <taxon>Sphaerobacterales</taxon>
        <taxon>Sphaerobacterineae</taxon>
        <taxon>Sphaerobacteraceae</taxon>
        <taxon>Nitrolancea</taxon>
    </lineage>
</organism>
<evidence type="ECO:0000313" key="2">
    <source>
        <dbReference type="Proteomes" id="UP000004221"/>
    </source>
</evidence>
<comment type="caution">
    <text evidence="1">The sequence shown here is derived from an EMBL/GenBank/DDBJ whole genome shotgun (WGS) entry which is preliminary data.</text>
</comment>
<dbReference type="SUPFAM" id="SSF50118">
    <property type="entry name" value="Cell growth inhibitor/plasmid maintenance toxic component"/>
    <property type="match status" value="1"/>
</dbReference>
<dbReference type="Pfam" id="PF02452">
    <property type="entry name" value="PemK_toxin"/>
    <property type="match status" value="1"/>
</dbReference>
<evidence type="ECO:0000313" key="1">
    <source>
        <dbReference type="EMBL" id="CCF83916.1"/>
    </source>
</evidence>
<gene>
    <name evidence="1" type="ORF">NITHO_2830004</name>
</gene>
<dbReference type="InterPro" id="IPR003477">
    <property type="entry name" value="PemK-like"/>
</dbReference>
<dbReference type="Proteomes" id="UP000004221">
    <property type="component" value="Unassembled WGS sequence"/>
</dbReference>
<reference evidence="1 2" key="1">
    <citation type="journal article" date="2012" name="ISME J.">
        <title>Nitrification expanded: discovery, physiology and genomics of a nitrite-oxidizing bacterium from the phylum Chloroflexi.</title>
        <authorList>
            <person name="Sorokin D.Y."/>
            <person name="Lucker S."/>
            <person name="Vejmelkova D."/>
            <person name="Kostrikina N.A."/>
            <person name="Kleerebezem R."/>
            <person name="Rijpstra W.I."/>
            <person name="Damste J.S."/>
            <person name="Le Paslier D."/>
            <person name="Muyzer G."/>
            <person name="Wagner M."/>
            <person name="van Loosdrecht M.C."/>
            <person name="Daims H."/>
        </authorList>
    </citation>
    <scope>NUCLEOTIDE SEQUENCE [LARGE SCALE GENOMIC DNA]</scope>
    <source>
        <strain evidence="2">none</strain>
    </source>
</reference>
<dbReference type="GO" id="GO:0003677">
    <property type="term" value="F:DNA binding"/>
    <property type="evidence" value="ECO:0007669"/>
    <property type="project" value="InterPro"/>
</dbReference>